<comment type="domain">
    <text evidence="2">A Gly-cisPro motif from one monomer fits into the active site of the other monomer to allow specific chiral rejection of L-amino acids.</text>
</comment>
<dbReference type="SUPFAM" id="SSF69500">
    <property type="entry name" value="DTD-like"/>
    <property type="match status" value="1"/>
</dbReference>
<protein>
    <recommendedName>
        <fullName evidence="2">D-aminoacyl-tRNA deacylase</fullName>
        <shortName evidence="2">DTD</shortName>
        <ecNumber evidence="2">3.1.1.96</ecNumber>
    </recommendedName>
    <alternativeName>
        <fullName evidence="2">Gly-tRNA(Ala) deacylase</fullName>
        <ecNumber evidence="2">3.1.1.-</ecNumber>
    </alternativeName>
</protein>
<dbReference type="PANTHER" id="PTHR10472">
    <property type="entry name" value="D-TYROSYL-TRNA TYR DEACYLASE"/>
    <property type="match status" value="1"/>
</dbReference>
<dbReference type="EC" id="3.1.1.96" evidence="2"/>
<dbReference type="AlphaFoldDB" id="A0A517R633"/>
<dbReference type="InterPro" id="IPR023509">
    <property type="entry name" value="DTD-like_sf"/>
</dbReference>
<dbReference type="GO" id="GO:0019478">
    <property type="term" value="P:D-amino acid catabolic process"/>
    <property type="evidence" value="ECO:0007669"/>
    <property type="project" value="UniProtKB-UniRule"/>
</dbReference>
<comment type="catalytic activity">
    <reaction evidence="2">
        <text>glycyl-tRNA(Ala) + H2O = tRNA(Ala) + glycine + H(+)</text>
        <dbReference type="Rhea" id="RHEA:53744"/>
        <dbReference type="Rhea" id="RHEA-COMP:9657"/>
        <dbReference type="Rhea" id="RHEA-COMP:13640"/>
        <dbReference type="ChEBI" id="CHEBI:15377"/>
        <dbReference type="ChEBI" id="CHEBI:15378"/>
        <dbReference type="ChEBI" id="CHEBI:57305"/>
        <dbReference type="ChEBI" id="CHEBI:78442"/>
        <dbReference type="ChEBI" id="CHEBI:78522"/>
    </reaction>
</comment>
<evidence type="ECO:0000256" key="1">
    <source>
        <dbReference type="ARBA" id="ARBA00009673"/>
    </source>
</evidence>
<dbReference type="EC" id="3.1.1.-" evidence="2"/>
<keyword evidence="2 3" id="KW-0378">Hydrolase</keyword>
<sequence>MGAEVRAVVQRVTSASVVVEGETIGAINHGFLVLLGVEKGDTPADGSYLAAKIGGLRVFEDAEGKMNLSLADVGGSMLVVSQFTLLGDCRKGRRPSFIEAAPPELADELYLKFCDEVRSQGIPVETGKFRAHMEVSLVNDGPVTLLVDSRKVF</sequence>
<keyword evidence="4" id="KW-1185">Reference proteome</keyword>
<accession>A0A517R633</accession>
<keyword evidence="2" id="KW-0820">tRNA-binding</keyword>
<dbReference type="InterPro" id="IPR003732">
    <property type="entry name" value="Daa-tRNA_deacyls_DTD"/>
</dbReference>
<dbReference type="KEGG" id="svp:Pan189_37370"/>
<name>A0A517R633_9PLAN</name>
<dbReference type="CDD" id="cd00563">
    <property type="entry name" value="Dtyr_deacylase"/>
    <property type="match status" value="1"/>
</dbReference>
<comment type="catalytic activity">
    <reaction evidence="2">
        <text>a D-aminoacyl-tRNA + H2O = a tRNA + a D-alpha-amino acid + H(+)</text>
        <dbReference type="Rhea" id="RHEA:13953"/>
        <dbReference type="Rhea" id="RHEA-COMP:10123"/>
        <dbReference type="Rhea" id="RHEA-COMP:10124"/>
        <dbReference type="ChEBI" id="CHEBI:15377"/>
        <dbReference type="ChEBI" id="CHEBI:15378"/>
        <dbReference type="ChEBI" id="CHEBI:59871"/>
        <dbReference type="ChEBI" id="CHEBI:78442"/>
        <dbReference type="ChEBI" id="CHEBI:79333"/>
        <dbReference type="EC" id="3.1.1.96"/>
    </reaction>
</comment>
<proteinExistence type="inferred from homology"/>
<evidence type="ECO:0000313" key="3">
    <source>
        <dbReference type="EMBL" id="QDT39331.1"/>
    </source>
</evidence>
<comment type="subcellular location">
    <subcellularLocation>
        <location evidence="2">Cytoplasm</location>
    </subcellularLocation>
</comment>
<dbReference type="GO" id="GO:0043908">
    <property type="term" value="F:Ser(Gly)-tRNA(Ala) hydrolase activity"/>
    <property type="evidence" value="ECO:0007669"/>
    <property type="project" value="UniProtKB-UniRule"/>
</dbReference>
<evidence type="ECO:0000313" key="4">
    <source>
        <dbReference type="Proteomes" id="UP000317318"/>
    </source>
</evidence>
<organism evidence="3 4">
    <name type="scientific">Stratiformator vulcanicus</name>
    <dbReference type="NCBI Taxonomy" id="2527980"/>
    <lineage>
        <taxon>Bacteria</taxon>
        <taxon>Pseudomonadati</taxon>
        <taxon>Planctomycetota</taxon>
        <taxon>Planctomycetia</taxon>
        <taxon>Planctomycetales</taxon>
        <taxon>Planctomycetaceae</taxon>
        <taxon>Stratiformator</taxon>
    </lineage>
</organism>
<dbReference type="FunFam" id="3.50.80.10:FF:000001">
    <property type="entry name" value="D-aminoacyl-tRNA deacylase"/>
    <property type="match status" value="1"/>
</dbReference>
<dbReference type="GO" id="GO:0051500">
    <property type="term" value="F:D-tyrosyl-tRNA(Tyr) deacylase activity"/>
    <property type="evidence" value="ECO:0007669"/>
    <property type="project" value="TreeGrafter"/>
</dbReference>
<dbReference type="Gene3D" id="3.50.80.10">
    <property type="entry name" value="D-tyrosyl-tRNA(Tyr) deacylase"/>
    <property type="match status" value="1"/>
</dbReference>
<comment type="similarity">
    <text evidence="1 2">Belongs to the DTD family.</text>
</comment>
<dbReference type="GO" id="GO:0106026">
    <property type="term" value="F:Gly-tRNA(Ala) deacylase activity"/>
    <property type="evidence" value="ECO:0007669"/>
    <property type="project" value="UniProtKB-UniRule"/>
</dbReference>
<dbReference type="EMBL" id="CP036268">
    <property type="protein sequence ID" value="QDT39331.1"/>
    <property type="molecule type" value="Genomic_DNA"/>
</dbReference>
<dbReference type="Proteomes" id="UP000317318">
    <property type="component" value="Chromosome"/>
</dbReference>
<comment type="subunit">
    <text evidence="2">Homodimer.</text>
</comment>
<dbReference type="PANTHER" id="PTHR10472:SF5">
    <property type="entry name" value="D-AMINOACYL-TRNA DEACYLASE 1"/>
    <property type="match status" value="1"/>
</dbReference>
<dbReference type="GO" id="GO:0005737">
    <property type="term" value="C:cytoplasm"/>
    <property type="evidence" value="ECO:0007669"/>
    <property type="project" value="UniProtKB-SubCell"/>
</dbReference>
<dbReference type="GO" id="GO:0000049">
    <property type="term" value="F:tRNA binding"/>
    <property type="evidence" value="ECO:0007669"/>
    <property type="project" value="UniProtKB-UniRule"/>
</dbReference>
<feature type="short sequence motif" description="Gly-cisPro motif, important for rejection of L-amino acids" evidence="2">
    <location>
        <begin position="141"/>
        <end position="142"/>
    </location>
</feature>
<keyword evidence="2" id="KW-0963">Cytoplasm</keyword>
<evidence type="ECO:0000256" key="2">
    <source>
        <dbReference type="HAMAP-Rule" id="MF_00518"/>
    </source>
</evidence>
<gene>
    <name evidence="2 3" type="primary">dtd</name>
    <name evidence="3" type="ORF">Pan189_37370</name>
</gene>
<keyword evidence="2" id="KW-0694">RNA-binding</keyword>
<dbReference type="Pfam" id="PF02580">
    <property type="entry name" value="Tyr_Deacylase"/>
    <property type="match status" value="1"/>
</dbReference>
<comment type="function">
    <text evidence="2">An aminoacyl-tRNA editing enzyme that deacylates mischarged D-aminoacyl-tRNAs. Also deacylates mischarged glycyl-tRNA(Ala), protecting cells against glycine mischarging by AlaRS. Acts via tRNA-based rather than protein-based catalysis; rejects L-amino acids rather than detecting D-amino acids in the active site. By recycling D-aminoacyl-tRNA to D-amino acids and free tRNA molecules, this enzyme counteracts the toxicity associated with the formation of D-aminoacyl-tRNA entities in vivo and helps enforce protein L-homochirality.</text>
</comment>
<dbReference type="NCBIfam" id="TIGR00256">
    <property type="entry name" value="D-aminoacyl-tRNA deacylase"/>
    <property type="match status" value="1"/>
</dbReference>
<reference evidence="3 4" key="1">
    <citation type="submission" date="2019-02" db="EMBL/GenBank/DDBJ databases">
        <title>Deep-cultivation of Planctomycetes and their phenomic and genomic characterization uncovers novel biology.</title>
        <authorList>
            <person name="Wiegand S."/>
            <person name="Jogler M."/>
            <person name="Boedeker C."/>
            <person name="Pinto D."/>
            <person name="Vollmers J."/>
            <person name="Rivas-Marin E."/>
            <person name="Kohn T."/>
            <person name="Peeters S.H."/>
            <person name="Heuer A."/>
            <person name="Rast P."/>
            <person name="Oberbeckmann S."/>
            <person name="Bunk B."/>
            <person name="Jeske O."/>
            <person name="Meyerdierks A."/>
            <person name="Storesund J.E."/>
            <person name="Kallscheuer N."/>
            <person name="Luecker S."/>
            <person name="Lage O.M."/>
            <person name="Pohl T."/>
            <person name="Merkel B.J."/>
            <person name="Hornburger P."/>
            <person name="Mueller R.-W."/>
            <person name="Bruemmer F."/>
            <person name="Labrenz M."/>
            <person name="Spormann A.M."/>
            <person name="Op den Camp H."/>
            <person name="Overmann J."/>
            <person name="Amann R."/>
            <person name="Jetten M.S.M."/>
            <person name="Mascher T."/>
            <person name="Medema M.H."/>
            <person name="Devos D.P."/>
            <person name="Kaster A.-K."/>
            <person name="Ovreas L."/>
            <person name="Rohde M."/>
            <person name="Galperin M.Y."/>
            <person name="Jogler C."/>
        </authorList>
    </citation>
    <scope>NUCLEOTIDE SEQUENCE [LARGE SCALE GENOMIC DNA]</scope>
    <source>
        <strain evidence="3 4">Pan189</strain>
    </source>
</reference>
<dbReference type="HAMAP" id="MF_00518">
    <property type="entry name" value="Deacylase_Dtd"/>
    <property type="match status" value="1"/>
</dbReference>